<comment type="caution">
    <text evidence="1">The sequence shown here is derived from an EMBL/GenBank/DDBJ whole genome shotgun (WGS) entry which is preliminary data.</text>
</comment>
<evidence type="ECO:0000313" key="1">
    <source>
        <dbReference type="EMBL" id="MFG6203072.1"/>
    </source>
</evidence>
<name>A0ABW7D6C7_9PSED</name>
<gene>
    <name evidence="1" type="ORF">ACGSLL_01795</name>
</gene>
<dbReference type="InterPro" id="IPR024079">
    <property type="entry name" value="MetalloPept_cat_dom_sf"/>
</dbReference>
<sequence>MQSLSADASIIVDRSVYDKQEKALVAQALLQAITQTDATTTFGDYSASAAQPPGTFLDLGNRFISRVVGSSFDEVCDPPRKALRKLSQSQSFADLLRKYSYPVDVQFGIDAKANLFMLYRSSRFDIEVAADVDATLAEDLAMLAEFAGKTGGYVYADDYYAIDQWLAFEGLNVPNSIAETRNLIAWLEFELPAPPALGDYHELLSAAEKSPFYLSATDRETIRQLANELTLGKSGLLQKLSYANFNLIPIADKREHADKFIESFLKKPIAKTLGETVHQRLEWSLSTQDDSVRTRQLREMVAAALIIDMIEPASSSMIAGYDLYQPASATCHPAQVRAAFEEHLVRKGLATPDHAPLAAHLLLAGTAPEFLVQDIPAGLTLDKPGWVSIAQAVALIELASPGSSRMMAFERIKAFSELAPVSSGQAELHELTAIVPVLNWAVLNDVVAYRSDKAYDKADLIKAATYFKRYMEALGQSETALSSVPPDRARIGLQALKKVMPDGPYLEQKTFELTYLSSLGERSWLEGLRAAHPTGILSEFWDILAANNDYSEYAAHDLLRLRLSILDLYLSGDLVEHGKLSAKFKSQSNFNPPADAFSRLAELESPGQLFDQAFDEYYQGVREGLSSLIKLAVCNMPEEHRRMLTRGNMTLYTVRKSVNSLNSQQETQLARNEAKGRYGIILCCENGDDVRAYELFTLRGLCRERPELAARLQDSGIINDRPTLSFTGSVHDFQPKNPTRDWPLDFAAYQAGSEPRSDVTSSVVVEKLWQLDLDATEFRPVALFFSRQVEEIAECILNNHPVAHREELYASLNTQTDLQKWRDLKETIQTVVINVVVPFKQCVEDIGSGRTDRVAEGIGGCILDGLSIIGLLVGLGASAASIIAKTGSTTLKLLKISKAVARAAVSLINPIDGLPALARKGFRLAGRGIVFLGEHGLDSIRAASTQLRKLVAGADAYNLIRFERLDDLRHASWHHADSVGQVLDIAVLERNKNWHALNLKVGGAWGPRLKILDLGNFAPIKRLFGRPKPHSYTRGYLKKAIPHAKSKLESAISALAQVDHNNDVRAVLRHVFGTDSAEAIDHLTLSFRSMRNDLDSVALSNVVFRPYERGTLAALLPMTYKRWKDGYFNGVKIDRAATRFLAIYPDNLDEFYKLSRYDDASVGDVIVHEMSHGAPDALDMYYGQTFPDLHHAEFDAVGLLEFARDAHKADPANLANPHFALAHSPGFDEFKQIKGRLPKLIQDHPALINAESFLLAVALLDQHKTRPATLDFNVKTIEKALNKATDGKFIDGPVLLSLSKATPYP</sequence>
<reference evidence="1 2" key="1">
    <citation type="submission" date="2024-10" db="EMBL/GenBank/DDBJ databases">
        <title>Whole genome of Pseudomonas sp Strain RB5.</title>
        <authorList>
            <person name="Selami N."/>
        </authorList>
    </citation>
    <scope>NUCLEOTIDE SEQUENCE [LARGE SCALE GENOMIC DNA]</scope>
    <source>
        <strain evidence="1 2">RB5</strain>
    </source>
</reference>
<dbReference type="RefSeq" id="WP_394502578.1">
    <property type="nucleotide sequence ID" value="NZ_JBIEIL010000001.1"/>
</dbReference>
<dbReference type="Gene3D" id="3.40.390.10">
    <property type="entry name" value="Collagenase (Catalytic Domain)"/>
    <property type="match status" value="1"/>
</dbReference>
<keyword evidence="2" id="KW-1185">Reference proteome</keyword>
<protein>
    <recommendedName>
        <fullName evidence="3">Dermonecrotic toxin</fullName>
    </recommendedName>
</protein>
<dbReference type="EMBL" id="JBIEIL010000001">
    <property type="protein sequence ID" value="MFG6203072.1"/>
    <property type="molecule type" value="Genomic_DNA"/>
</dbReference>
<evidence type="ECO:0008006" key="3">
    <source>
        <dbReference type="Google" id="ProtNLM"/>
    </source>
</evidence>
<dbReference type="Proteomes" id="UP001605918">
    <property type="component" value="Unassembled WGS sequence"/>
</dbReference>
<proteinExistence type="predicted"/>
<accession>A0ABW7D6C7</accession>
<organism evidence="1 2">
    <name type="scientific">Pseudomonas retamae</name>
    <dbReference type="NCBI Taxonomy" id="702110"/>
    <lineage>
        <taxon>Bacteria</taxon>
        <taxon>Pseudomonadati</taxon>
        <taxon>Pseudomonadota</taxon>
        <taxon>Gammaproteobacteria</taxon>
        <taxon>Pseudomonadales</taxon>
        <taxon>Pseudomonadaceae</taxon>
        <taxon>Pseudomonas</taxon>
    </lineage>
</organism>
<evidence type="ECO:0000313" key="2">
    <source>
        <dbReference type="Proteomes" id="UP001605918"/>
    </source>
</evidence>